<accession>A0A944DBA4</accession>
<keyword evidence="7 14" id="KW-0812">Transmembrane</keyword>
<evidence type="ECO:0000256" key="8">
    <source>
        <dbReference type="ARBA" id="ARBA00022841"/>
    </source>
</evidence>
<feature type="transmembrane region" description="Helical" evidence="14">
    <location>
        <begin position="313"/>
        <end position="329"/>
    </location>
</feature>
<keyword evidence="10 13" id="KW-0472">Membrane</keyword>
<dbReference type="PANTHER" id="PTHR13285:SF23">
    <property type="entry name" value="TEICHOIC ACID D-ALANYLTRANSFERASE"/>
    <property type="match status" value="1"/>
</dbReference>
<evidence type="ECO:0000313" key="16">
    <source>
        <dbReference type="Proteomes" id="UP000694660"/>
    </source>
</evidence>
<evidence type="ECO:0000256" key="9">
    <source>
        <dbReference type="ARBA" id="ARBA00022989"/>
    </source>
</evidence>
<gene>
    <name evidence="15" type="ORF">I8J34_08820</name>
</gene>
<comment type="similarity">
    <text evidence="3 13">Belongs to the membrane-bound acyltransferase family.</text>
</comment>
<keyword evidence="8" id="KW-0016">Alginate biosynthesis</keyword>
<dbReference type="InterPro" id="IPR024194">
    <property type="entry name" value="Ac/AlaTfrase_AlgI/DltB"/>
</dbReference>
<dbReference type="Pfam" id="PF03062">
    <property type="entry name" value="MBOAT"/>
    <property type="match status" value="1"/>
</dbReference>
<dbReference type="PANTHER" id="PTHR13285">
    <property type="entry name" value="ACYLTRANSFERASE"/>
    <property type="match status" value="1"/>
</dbReference>
<reference evidence="16" key="1">
    <citation type="journal article" date="2022" name="ISME J.">
        <title>Genetic and phylogenetic analysis of dissimilatory iodate-reducing bacteria identifies potential niches across the world's oceans.</title>
        <authorList>
            <person name="Reyes-Umana V."/>
            <person name="Henning Z."/>
            <person name="Lee K."/>
            <person name="Barnum T.P."/>
            <person name="Coates J.D."/>
        </authorList>
    </citation>
    <scope>NUCLEOTIDE SEQUENCE [LARGE SCALE GENOMIC DNA]</scope>
    <source>
        <strain evidence="16">IR12</strain>
    </source>
</reference>
<dbReference type="InterPro" id="IPR028362">
    <property type="entry name" value="AlgI"/>
</dbReference>
<evidence type="ECO:0000256" key="3">
    <source>
        <dbReference type="ARBA" id="ARBA00010323"/>
    </source>
</evidence>
<evidence type="ECO:0000256" key="10">
    <source>
        <dbReference type="ARBA" id="ARBA00023136"/>
    </source>
</evidence>
<name>A0A944DBA4_DENI1</name>
<dbReference type="Proteomes" id="UP000694660">
    <property type="component" value="Unassembled WGS sequence"/>
</dbReference>
<evidence type="ECO:0000256" key="11">
    <source>
        <dbReference type="ARBA" id="ARBA00023315"/>
    </source>
</evidence>
<dbReference type="PIRSF" id="PIRSF500217">
    <property type="entry name" value="AlgI"/>
    <property type="match status" value="1"/>
</dbReference>
<protein>
    <recommendedName>
        <fullName evidence="4">Probable alginate O-acetylase AlgI</fullName>
    </recommendedName>
    <alternativeName>
        <fullName evidence="12">Alginate biosynthesis protein AlgI</fullName>
    </alternativeName>
</protein>
<evidence type="ECO:0000256" key="1">
    <source>
        <dbReference type="ARBA" id="ARBA00004651"/>
    </source>
</evidence>
<feature type="transmembrane region" description="Helical" evidence="14">
    <location>
        <begin position="459"/>
        <end position="477"/>
    </location>
</feature>
<dbReference type="InterPro" id="IPR004299">
    <property type="entry name" value="MBOAT_fam"/>
</dbReference>
<evidence type="ECO:0000256" key="6">
    <source>
        <dbReference type="ARBA" id="ARBA00022679"/>
    </source>
</evidence>
<evidence type="ECO:0000256" key="13">
    <source>
        <dbReference type="PIRNR" id="PIRNR016636"/>
    </source>
</evidence>
<proteinExistence type="inferred from homology"/>
<evidence type="ECO:0000313" key="15">
    <source>
        <dbReference type="EMBL" id="MBT0961277.1"/>
    </source>
</evidence>
<dbReference type="RefSeq" id="WP_214361028.1">
    <property type="nucleotide sequence ID" value="NZ_JAEKFT010000007.1"/>
</dbReference>
<evidence type="ECO:0000256" key="4">
    <source>
        <dbReference type="ARBA" id="ARBA00016084"/>
    </source>
</evidence>
<dbReference type="InterPro" id="IPR051085">
    <property type="entry name" value="MB_O-acyltransferase"/>
</dbReference>
<dbReference type="PIRSF" id="PIRSF016636">
    <property type="entry name" value="AlgI_DltB"/>
    <property type="match status" value="1"/>
</dbReference>
<feature type="transmembrane region" description="Helical" evidence="14">
    <location>
        <begin position="366"/>
        <end position="386"/>
    </location>
</feature>
<feature type="transmembrane region" description="Helical" evidence="14">
    <location>
        <begin position="119"/>
        <end position="137"/>
    </location>
</feature>
<keyword evidence="5 13" id="KW-1003">Cell membrane</keyword>
<keyword evidence="11 13" id="KW-0012">Acyltransferase</keyword>
<comment type="subcellular location">
    <subcellularLocation>
        <location evidence="1">Cell membrane</location>
        <topology evidence="1">Multi-pass membrane protein</topology>
    </subcellularLocation>
</comment>
<dbReference type="EMBL" id="JAEKFT010000007">
    <property type="protein sequence ID" value="MBT0961277.1"/>
    <property type="molecule type" value="Genomic_DNA"/>
</dbReference>
<feature type="transmembrane region" description="Helical" evidence="14">
    <location>
        <begin position="188"/>
        <end position="206"/>
    </location>
</feature>
<dbReference type="GO" id="GO:0016746">
    <property type="term" value="F:acyltransferase activity"/>
    <property type="evidence" value="ECO:0007669"/>
    <property type="project" value="UniProtKB-KW"/>
</dbReference>
<evidence type="ECO:0000256" key="5">
    <source>
        <dbReference type="ARBA" id="ARBA00022475"/>
    </source>
</evidence>
<organism evidence="15 16">
    <name type="scientific">Denitromonas iodatirespirans</name>
    <dbReference type="NCBI Taxonomy" id="2795389"/>
    <lineage>
        <taxon>Bacteria</taxon>
        <taxon>Pseudomonadati</taxon>
        <taxon>Pseudomonadota</taxon>
        <taxon>Betaproteobacteria</taxon>
        <taxon>Rhodocyclales</taxon>
        <taxon>Zoogloeaceae</taxon>
        <taxon>Denitromonas</taxon>
    </lineage>
</organism>
<dbReference type="AlphaFoldDB" id="A0A944DBA4"/>
<keyword evidence="16" id="KW-1185">Reference proteome</keyword>
<evidence type="ECO:0000256" key="14">
    <source>
        <dbReference type="SAM" id="Phobius"/>
    </source>
</evidence>
<feature type="transmembrane region" description="Helical" evidence="14">
    <location>
        <begin position="81"/>
        <end position="99"/>
    </location>
</feature>
<evidence type="ECO:0000256" key="2">
    <source>
        <dbReference type="ARBA" id="ARBA00005182"/>
    </source>
</evidence>
<keyword evidence="6 13" id="KW-0808">Transferase</keyword>
<dbReference type="GO" id="GO:0042121">
    <property type="term" value="P:alginic acid biosynthetic process"/>
    <property type="evidence" value="ECO:0007669"/>
    <property type="project" value="UniProtKB-KW"/>
</dbReference>
<evidence type="ECO:0000256" key="12">
    <source>
        <dbReference type="ARBA" id="ARBA00031030"/>
    </source>
</evidence>
<keyword evidence="9 14" id="KW-1133">Transmembrane helix</keyword>
<evidence type="ECO:0000256" key="7">
    <source>
        <dbReference type="ARBA" id="ARBA00022692"/>
    </source>
</evidence>
<feature type="transmembrane region" description="Helical" evidence="14">
    <location>
        <begin position="6"/>
        <end position="23"/>
    </location>
</feature>
<feature type="transmembrane region" description="Helical" evidence="14">
    <location>
        <begin position="149"/>
        <end position="168"/>
    </location>
</feature>
<sequence>MLFTSAAFAFLYLPLVLLVFYLLPERHRTLAAGWLFAASLFFYGYWMPEFVALLLGSIVWNYSIGRRIAISGARSPAAKRWLILGVTVNLLLLGYFKYANFFVDSLNALFDTGWHIGEVLLPIGISFFTFTQIAFLADGYQKGVREFAFTHYGLFVTYFPHLIAGPVLHHAQMMPQFRDTANDRFKPGNFVGGLMIFALGLFKKVVLADGVSPYADTVFNAAQAGAQPDLVEAWIGALAYTFQLYFDFSGYSDMAIGLSWMFNIRLPYNFNSPYRATSISEFWRCWHMSLSAFLRDYLYIPLGGSQKGPARRYVNLFITMLLGGLWHGAAWTFVVWGGLHGLYLAINHAFRAAVARHVPQWSERLAYKLAAWGITMLAVIVGWVFFRAESFAAAGRILTGMTAIDAPAGASHPLLWNTGLDTARGLLWCAVLGALAFLCPNSNRIGEALLSRTRARPGLCALLAGAGLTLAVLLVFINETRDAASAFIYFNF</sequence>
<dbReference type="GO" id="GO:0005886">
    <property type="term" value="C:plasma membrane"/>
    <property type="evidence" value="ECO:0007669"/>
    <property type="project" value="UniProtKB-SubCell"/>
</dbReference>
<comment type="pathway">
    <text evidence="2">Glycan biosynthesis; alginate biosynthesis.</text>
</comment>
<comment type="caution">
    <text evidence="15">The sequence shown here is derived from an EMBL/GenBank/DDBJ whole genome shotgun (WGS) entry which is preliminary data.</text>
</comment>